<dbReference type="Proteomes" id="UP001597252">
    <property type="component" value="Unassembled WGS sequence"/>
</dbReference>
<evidence type="ECO:0000256" key="1">
    <source>
        <dbReference type="ARBA" id="ARBA00022857"/>
    </source>
</evidence>
<dbReference type="Pfam" id="PF08240">
    <property type="entry name" value="ADH_N"/>
    <property type="match status" value="1"/>
</dbReference>
<dbReference type="RefSeq" id="WP_125748060.1">
    <property type="nucleotide sequence ID" value="NZ_JBHTON010000005.1"/>
</dbReference>
<feature type="domain" description="Enoyl reductase (ER)" evidence="2">
    <location>
        <begin position="10"/>
        <end position="297"/>
    </location>
</feature>
<dbReference type="GO" id="GO:0016491">
    <property type="term" value="F:oxidoreductase activity"/>
    <property type="evidence" value="ECO:0007669"/>
    <property type="project" value="UniProtKB-KW"/>
</dbReference>
<dbReference type="InterPro" id="IPR051603">
    <property type="entry name" value="Zinc-ADH_QOR/CCCR"/>
</dbReference>
<reference evidence="4" key="1">
    <citation type="journal article" date="2019" name="Int. J. Syst. Evol. Microbiol.">
        <title>The Global Catalogue of Microorganisms (GCM) 10K type strain sequencing project: providing services to taxonomists for standard genome sequencing and annotation.</title>
        <authorList>
            <consortium name="The Broad Institute Genomics Platform"/>
            <consortium name="The Broad Institute Genome Sequencing Center for Infectious Disease"/>
            <person name="Wu L."/>
            <person name="Ma J."/>
        </authorList>
    </citation>
    <scope>NUCLEOTIDE SEQUENCE [LARGE SCALE GENOMIC DNA]</scope>
    <source>
        <strain evidence="4">CCM 8903</strain>
    </source>
</reference>
<dbReference type="InterPro" id="IPR036291">
    <property type="entry name" value="NAD(P)-bd_dom_sf"/>
</dbReference>
<dbReference type="PANTHER" id="PTHR44154:SF1">
    <property type="entry name" value="QUINONE OXIDOREDUCTASE"/>
    <property type="match status" value="1"/>
</dbReference>
<sequence length="314" mass="32796">MQRFGFERFGGPDVFTTLTTQRPVPKADQVQLKVLGFGLNPYDASLRRGDQAASRPMQFPIVPGTDVVGQVTAIGAAITDFAIGDLVINYRPLGGYSEYVTASETKVIHKPSALSFMDAAALPQVGIAAYTVFTMLNAHAGQSLTILGAGGGIGSVLLQFAQAHGVIVHAVASAKQHAWLSQLGADTITTYADAEFRSDFVVDAINGGGDRTLPAKLVVPGGVVVTTAAVELPAGPFTALSLTKMAPTQAALNALVTVARTWGLTMRIAKRLPFNLAGVQAGHARLDAGNVSGKLVVMQPDPVLAQAHQDLTQL</sequence>
<dbReference type="InterPro" id="IPR011032">
    <property type="entry name" value="GroES-like_sf"/>
</dbReference>
<protein>
    <submittedName>
        <fullName evidence="3">NADP-dependent oxidoreductase</fullName>
        <ecNumber evidence="3">1.-.-.-</ecNumber>
    </submittedName>
</protein>
<keyword evidence="4" id="KW-1185">Reference proteome</keyword>
<evidence type="ECO:0000313" key="3">
    <source>
        <dbReference type="EMBL" id="MFD1484161.1"/>
    </source>
</evidence>
<keyword evidence="1" id="KW-0521">NADP</keyword>
<dbReference type="PANTHER" id="PTHR44154">
    <property type="entry name" value="QUINONE OXIDOREDUCTASE"/>
    <property type="match status" value="1"/>
</dbReference>
<dbReference type="InterPro" id="IPR020843">
    <property type="entry name" value="ER"/>
</dbReference>
<organism evidence="3 4">
    <name type="scientific">Lacticaseibacillus baoqingensis</name>
    <dbReference type="NCBI Taxonomy" id="2486013"/>
    <lineage>
        <taxon>Bacteria</taxon>
        <taxon>Bacillati</taxon>
        <taxon>Bacillota</taxon>
        <taxon>Bacilli</taxon>
        <taxon>Lactobacillales</taxon>
        <taxon>Lactobacillaceae</taxon>
        <taxon>Lacticaseibacillus</taxon>
    </lineage>
</organism>
<gene>
    <name evidence="3" type="ORF">ACFQ5J_02825</name>
</gene>
<comment type="caution">
    <text evidence="3">The sequence shown here is derived from an EMBL/GenBank/DDBJ whole genome shotgun (WGS) entry which is preliminary data.</text>
</comment>
<keyword evidence="3" id="KW-0560">Oxidoreductase</keyword>
<dbReference type="SUPFAM" id="SSF51735">
    <property type="entry name" value="NAD(P)-binding Rossmann-fold domains"/>
    <property type="match status" value="1"/>
</dbReference>
<dbReference type="SMART" id="SM00829">
    <property type="entry name" value="PKS_ER"/>
    <property type="match status" value="1"/>
</dbReference>
<evidence type="ECO:0000313" key="4">
    <source>
        <dbReference type="Proteomes" id="UP001597252"/>
    </source>
</evidence>
<dbReference type="InterPro" id="IPR013154">
    <property type="entry name" value="ADH-like_N"/>
</dbReference>
<name>A0ABW4E6Q5_9LACO</name>
<dbReference type="SUPFAM" id="SSF50129">
    <property type="entry name" value="GroES-like"/>
    <property type="match status" value="1"/>
</dbReference>
<dbReference type="CDD" id="cd05289">
    <property type="entry name" value="MDR_like_2"/>
    <property type="match status" value="1"/>
</dbReference>
<evidence type="ECO:0000259" key="2">
    <source>
        <dbReference type="SMART" id="SM00829"/>
    </source>
</evidence>
<proteinExistence type="predicted"/>
<accession>A0ABW4E6Q5</accession>
<dbReference type="Gene3D" id="3.90.180.10">
    <property type="entry name" value="Medium-chain alcohol dehydrogenases, catalytic domain"/>
    <property type="match status" value="1"/>
</dbReference>
<dbReference type="Gene3D" id="3.40.50.720">
    <property type="entry name" value="NAD(P)-binding Rossmann-like Domain"/>
    <property type="match status" value="1"/>
</dbReference>
<dbReference type="EMBL" id="JBHTON010000005">
    <property type="protein sequence ID" value="MFD1484161.1"/>
    <property type="molecule type" value="Genomic_DNA"/>
</dbReference>
<dbReference type="EC" id="1.-.-.-" evidence="3"/>